<dbReference type="InterPro" id="IPR014745">
    <property type="entry name" value="MHC_II_a/b_N"/>
</dbReference>
<name>A0AAQ4P228_GASAC</name>
<evidence type="ECO:0000313" key="8">
    <source>
        <dbReference type="Ensembl" id="ENSGACP00000032890.1"/>
    </source>
</evidence>
<evidence type="ECO:0000256" key="6">
    <source>
        <dbReference type="SAM" id="Phobius"/>
    </source>
</evidence>
<dbReference type="AlphaFoldDB" id="A0AAQ4P228"/>
<protein>
    <recommendedName>
        <fullName evidence="7">Ig-like domain-containing protein</fullName>
    </recommendedName>
</protein>
<dbReference type="SMART" id="SM00921">
    <property type="entry name" value="MHC_II_beta"/>
    <property type="match status" value="1"/>
</dbReference>
<feature type="transmembrane region" description="Helical" evidence="6">
    <location>
        <begin position="206"/>
        <end position="227"/>
    </location>
</feature>
<dbReference type="InterPro" id="IPR050160">
    <property type="entry name" value="MHC/Immunoglobulin"/>
</dbReference>
<comment type="subcellular location">
    <subcellularLocation>
        <location evidence="1">Membrane</location>
        <topology evidence="1">Single-pass type I membrane protein</topology>
    </subcellularLocation>
</comment>
<keyword evidence="9" id="KW-1185">Reference proteome</keyword>
<keyword evidence="2 6" id="KW-0812">Transmembrane</keyword>
<keyword evidence="5" id="KW-0325">Glycoprotein</keyword>
<accession>A0AAQ4P228</accession>
<dbReference type="GeneTree" id="ENSGT00950000183127"/>
<evidence type="ECO:0000256" key="2">
    <source>
        <dbReference type="ARBA" id="ARBA00022692"/>
    </source>
</evidence>
<dbReference type="InterPro" id="IPR036179">
    <property type="entry name" value="Ig-like_dom_sf"/>
</dbReference>
<evidence type="ECO:0000256" key="5">
    <source>
        <dbReference type="ARBA" id="ARBA00023180"/>
    </source>
</evidence>
<keyword evidence="4" id="KW-1015">Disulfide bond</keyword>
<feature type="domain" description="Ig-like" evidence="7">
    <location>
        <begin position="125"/>
        <end position="201"/>
    </location>
</feature>
<dbReference type="InterPro" id="IPR007110">
    <property type="entry name" value="Ig-like_dom"/>
</dbReference>
<organism evidence="8 9">
    <name type="scientific">Gasterosteus aculeatus aculeatus</name>
    <name type="common">three-spined stickleback</name>
    <dbReference type="NCBI Taxonomy" id="481459"/>
    <lineage>
        <taxon>Eukaryota</taxon>
        <taxon>Metazoa</taxon>
        <taxon>Chordata</taxon>
        <taxon>Craniata</taxon>
        <taxon>Vertebrata</taxon>
        <taxon>Euteleostomi</taxon>
        <taxon>Actinopterygii</taxon>
        <taxon>Neopterygii</taxon>
        <taxon>Teleostei</taxon>
        <taxon>Neoteleostei</taxon>
        <taxon>Acanthomorphata</taxon>
        <taxon>Eupercaria</taxon>
        <taxon>Perciformes</taxon>
        <taxon>Cottioidei</taxon>
        <taxon>Gasterosteales</taxon>
        <taxon>Gasterosteidae</taxon>
        <taxon>Gasterosteus</taxon>
    </lineage>
</organism>
<dbReference type="InterPro" id="IPR011162">
    <property type="entry name" value="MHC_I/II-like_Ag-recog"/>
</dbReference>
<dbReference type="Ensembl" id="ENSGACT00000044185.1">
    <property type="protein sequence ID" value="ENSGACP00000032890.1"/>
    <property type="gene ID" value="ENSGACG00000003680.2"/>
</dbReference>
<dbReference type="Pfam" id="PF00969">
    <property type="entry name" value="MHC_II_beta"/>
    <property type="match status" value="1"/>
</dbReference>
<dbReference type="PANTHER" id="PTHR19944">
    <property type="entry name" value="MHC CLASS II-RELATED"/>
    <property type="match status" value="1"/>
</dbReference>
<evidence type="ECO:0000256" key="4">
    <source>
        <dbReference type="ARBA" id="ARBA00023157"/>
    </source>
</evidence>
<dbReference type="GO" id="GO:0042613">
    <property type="term" value="C:MHC class II protein complex"/>
    <property type="evidence" value="ECO:0007669"/>
    <property type="project" value="InterPro"/>
</dbReference>
<keyword evidence="3 6" id="KW-1133">Transmembrane helix</keyword>
<dbReference type="InterPro" id="IPR000353">
    <property type="entry name" value="MHC_II_b_N"/>
</dbReference>
<dbReference type="PROSITE" id="PS50835">
    <property type="entry name" value="IG_LIKE"/>
    <property type="match status" value="1"/>
</dbReference>
<keyword evidence="6" id="KW-0472">Membrane</keyword>
<proteinExistence type="predicted"/>
<dbReference type="SUPFAM" id="SSF54452">
    <property type="entry name" value="MHC antigen-recognition domain"/>
    <property type="match status" value="1"/>
</dbReference>
<dbReference type="GO" id="GO:0019882">
    <property type="term" value="P:antigen processing and presentation"/>
    <property type="evidence" value="ECO:0007669"/>
    <property type="project" value="InterPro"/>
</dbReference>
<reference evidence="8" key="2">
    <citation type="submission" date="2025-08" db="UniProtKB">
        <authorList>
            <consortium name="Ensembl"/>
        </authorList>
    </citation>
    <scope>IDENTIFICATION</scope>
</reference>
<dbReference type="GO" id="GO:0006955">
    <property type="term" value="P:immune response"/>
    <property type="evidence" value="ECO:0007669"/>
    <property type="project" value="InterPro"/>
</dbReference>
<dbReference type="SMART" id="SM00407">
    <property type="entry name" value="IGc1"/>
    <property type="match status" value="1"/>
</dbReference>
<sequence>RRLTSLFFVCSSPSPVGFRATDGHGYFMYADFWCNMQTARPQQVEYLVDWYFNKEFTMQYNSTVGKWTGFTAAGLVSAAVFNGNHFDVLQRKEERRLICVDNVGHALNATEDNMGEYSKSVTGSGHNTTLVCSAYDFYPRRIRLAWLRDGQEVTSGATFSEVTTNGNWTYAVHSSLSFTPGGRDRVSCKVEHAGLQEPALHWETGFLVGGVCALLLGAACLSSGLIVHRRKYSNIS</sequence>
<dbReference type="Gene3D" id="2.60.40.10">
    <property type="entry name" value="Immunoglobulins"/>
    <property type="match status" value="1"/>
</dbReference>
<evidence type="ECO:0000256" key="3">
    <source>
        <dbReference type="ARBA" id="ARBA00022989"/>
    </source>
</evidence>
<evidence type="ECO:0000313" key="9">
    <source>
        <dbReference type="Proteomes" id="UP000007635"/>
    </source>
</evidence>
<reference evidence="8 9" key="1">
    <citation type="journal article" date="2021" name="G3 (Bethesda)">
        <title>Improved contiguity of the threespine stickleback genome using long-read sequencing.</title>
        <authorList>
            <person name="Nath S."/>
            <person name="Shaw D.E."/>
            <person name="White M.A."/>
        </authorList>
    </citation>
    <scope>NUCLEOTIDE SEQUENCE [LARGE SCALE GENOMIC DNA]</scope>
    <source>
        <strain evidence="8 9">Lake Benthic</strain>
    </source>
</reference>
<evidence type="ECO:0000259" key="7">
    <source>
        <dbReference type="PROSITE" id="PS50835"/>
    </source>
</evidence>
<dbReference type="SUPFAM" id="SSF48726">
    <property type="entry name" value="Immunoglobulin"/>
    <property type="match status" value="1"/>
</dbReference>
<dbReference type="InterPro" id="IPR003597">
    <property type="entry name" value="Ig_C1-set"/>
</dbReference>
<dbReference type="Pfam" id="PF07654">
    <property type="entry name" value="C1-set"/>
    <property type="match status" value="1"/>
</dbReference>
<evidence type="ECO:0000256" key="1">
    <source>
        <dbReference type="ARBA" id="ARBA00004479"/>
    </source>
</evidence>
<dbReference type="Proteomes" id="UP000007635">
    <property type="component" value="Chromosome XVII"/>
</dbReference>
<dbReference type="Gene3D" id="3.10.320.10">
    <property type="entry name" value="Class II Histocompatibility Antigen, M Beta Chain, Chain B, domain 1"/>
    <property type="match status" value="1"/>
</dbReference>
<reference evidence="8" key="3">
    <citation type="submission" date="2025-09" db="UniProtKB">
        <authorList>
            <consortium name="Ensembl"/>
        </authorList>
    </citation>
    <scope>IDENTIFICATION</scope>
</reference>
<dbReference type="InterPro" id="IPR013783">
    <property type="entry name" value="Ig-like_fold"/>
</dbReference>
<dbReference type="PANTHER" id="PTHR19944:SF99">
    <property type="entry name" value="HLA CLASS II HISTOCOMPATIBILITY ANTIGEN, DRB1 BETA CHAIN"/>
    <property type="match status" value="1"/>
</dbReference>